<dbReference type="STRING" id="79200.A0A175YJD1"/>
<dbReference type="InterPro" id="IPR016177">
    <property type="entry name" value="DNA-bd_dom_sf"/>
</dbReference>
<keyword evidence="2" id="KW-0805">Transcription regulation</keyword>
<dbReference type="EMBL" id="LNRQ01000009">
    <property type="protein sequence ID" value="KZM83360.1"/>
    <property type="molecule type" value="Genomic_DNA"/>
</dbReference>
<dbReference type="Gene3D" id="3.10.20.90">
    <property type="entry name" value="Phosphatidylinositol 3-kinase Catalytic Subunit, Chain A, domain 1"/>
    <property type="match status" value="1"/>
</dbReference>
<dbReference type="InterPro" id="IPR001471">
    <property type="entry name" value="AP2/ERF_dom"/>
</dbReference>
<dbReference type="Pfam" id="PF00564">
    <property type="entry name" value="PB1"/>
    <property type="match status" value="1"/>
</dbReference>
<dbReference type="GO" id="GO:0003677">
    <property type="term" value="F:DNA binding"/>
    <property type="evidence" value="ECO:0007669"/>
    <property type="project" value="UniProtKB-KW"/>
</dbReference>
<dbReference type="AlphaFoldDB" id="A0A175YJD1"/>
<evidence type="ECO:0000256" key="1">
    <source>
        <dbReference type="ARBA" id="ARBA00004123"/>
    </source>
</evidence>
<proteinExistence type="predicted"/>
<sequence>MDDDYSFMVKALNQVIGNSGEPTLTSSARNSRYMGVSRTRSEYFGGPWVAKIRDVCLDTYDTEEEAALAFDHAAFRLRGRNAKLNFPNCSSKGELMSPDCPLSTFEKLFKGWSDAKDSGSVSCSGGLGSLQSNKEESDIFQSQGGAHAFQHYPNVELDWDAIMHQDRVAVENQVSRSTLKRKCRGLGIKDWRRGKQSIKGNMSSNLRRRSRDDEQAEKNFHSGLPPGEKAPAVDHISQTLNEVTVRAMYNGVTIRFDLSDSSGIAELENNVIERLHLERESFSIKYQDDEVIWILIACDKDVRKCIEISRSLKRTSITLLVDPPINHHKQ</sequence>
<dbReference type="PANTHER" id="PTHR32002">
    <property type="entry name" value="PROTEIN NLP8"/>
    <property type="match status" value="1"/>
</dbReference>
<feature type="region of interest" description="Disordered" evidence="6">
    <location>
        <begin position="199"/>
        <end position="232"/>
    </location>
</feature>
<protein>
    <recommendedName>
        <fullName evidence="10">AP2/ERF domain-containing protein</fullName>
    </recommendedName>
</protein>
<name>A0A175YJD1_DAUCS</name>
<dbReference type="InterPro" id="IPR045012">
    <property type="entry name" value="NLP"/>
</dbReference>
<dbReference type="InterPro" id="IPR053793">
    <property type="entry name" value="PB1-like"/>
</dbReference>
<dbReference type="GO" id="GO:0003700">
    <property type="term" value="F:DNA-binding transcription factor activity"/>
    <property type="evidence" value="ECO:0007669"/>
    <property type="project" value="InterPro"/>
</dbReference>
<dbReference type="InterPro" id="IPR036955">
    <property type="entry name" value="AP2/ERF_dom_sf"/>
</dbReference>
<dbReference type="GO" id="GO:0005634">
    <property type="term" value="C:nucleus"/>
    <property type="evidence" value="ECO:0007669"/>
    <property type="project" value="UniProtKB-SubCell"/>
</dbReference>
<dbReference type="Gramene" id="KZM83360">
    <property type="protein sequence ID" value="KZM83360"/>
    <property type="gene ID" value="DCAR_030929"/>
</dbReference>
<dbReference type="SMART" id="SM00380">
    <property type="entry name" value="AP2"/>
    <property type="match status" value="1"/>
</dbReference>
<accession>A0A175YJD1</accession>
<dbReference type="InterPro" id="IPR000270">
    <property type="entry name" value="PB1_dom"/>
</dbReference>
<evidence type="ECO:0008006" key="10">
    <source>
        <dbReference type="Google" id="ProtNLM"/>
    </source>
</evidence>
<reference evidence="9" key="1">
    <citation type="journal article" date="2016" name="Nat. Genet.">
        <title>A high-quality carrot genome assembly provides new insights into carotenoid accumulation and asterid genome evolution.</title>
        <authorList>
            <person name="Iorizzo M."/>
            <person name="Ellison S."/>
            <person name="Senalik D."/>
            <person name="Zeng P."/>
            <person name="Satapoomin P."/>
            <person name="Huang J."/>
            <person name="Bowman M."/>
            <person name="Iovene M."/>
            <person name="Sanseverino W."/>
            <person name="Cavagnaro P."/>
            <person name="Yildiz M."/>
            <person name="Macko-Podgorni A."/>
            <person name="Moranska E."/>
            <person name="Grzebelus E."/>
            <person name="Grzebelus D."/>
            <person name="Ashrafi H."/>
            <person name="Zheng Z."/>
            <person name="Cheng S."/>
            <person name="Spooner D."/>
            <person name="Van Deynze A."/>
            <person name="Simon P."/>
        </authorList>
    </citation>
    <scope>NUCLEOTIDE SEQUENCE [LARGE SCALE GENOMIC DNA]</scope>
    <source>
        <tissue evidence="9">Leaf</tissue>
    </source>
</reference>
<comment type="caution">
    <text evidence="9">The sequence shown here is derived from an EMBL/GenBank/DDBJ whole genome shotgun (WGS) entry which is preliminary data.</text>
</comment>
<evidence type="ECO:0000256" key="6">
    <source>
        <dbReference type="SAM" id="MobiDB-lite"/>
    </source>
</evidence>
<feature type="compositionally biased region" description="Basic and acidic residues" evidence="6">
    <location>
        <begin position="210"/>
        <end position="220"/>
    </location>
</feature>
<evidence type="ECO:0000259" key="8">
    <source>
        <dbReference type="PROSITE" id="PS51745"/>
    </source>
</evidence>
<dbReference type="SUPFAM" id="SSF54171">
    <property type="entry name" value="DNA-binding domain"/>
    <property type="match status" value="1"/>
</dbReference>
<evidence type="ECO:0000256" key="2">
    <source>
        <dbReference type="ARBA" id="ARBA00023015"/>
    </source>
</evidence>
<evidence type="ECO:0000259" key="7">
    <source>
        <dbReference type="PROSITE" id="PS51032"/>
    </source>
</evidence>
<keyword evidence="5" id="KW-0539">Nucleus</keyword>
<feature type="domain" description="PB1" evidence="8">
    <location>
        <begin position="242"/>
        <end position="324"/>
    </location>
</feature>
<dbReference type="PANTHER" id="PTHR32002:SF35">
    <property type="entry name" value="PROTEIN NLP6"/>
    <property type="match status" value="1"/>
</dbReference>
<organism evidence="9">
    <name type="scientific">Daucus carota subsp. sativus</name>
    <name type="common">Carrot</name>
    <dbReference type="NCBI Taxonomy" id="79200"/>
    <lineage>
        <taxon>Eukaryota</taxon>
        <taxon>Viridiplantae</taxon>
        <taxon>Streptophyta</taxon>
        <taxon>Embryophyta</taxon>
        <taxon>Tracheophyta</taxon>
        <taxon>Spermatophyta</taxon>
        <taxon>Magnoliopsida</taxon>
        <taxon>eudicotyledons</taxon>
        <taxon>Gunneridae</taxon>
        <taxon>Pentapetalae</taxon>
        <taxon>asterids</taxon>
        <taxon>campanulids</taxon>
        <taxon>Apiales</taxon>
        <taxon>Apiaceae</taxon>
        <taxon>Apioideae</taxon>
        <taxon>Scandiceae</taxon>
        <taxon>Daucinae</taxon>
        <taxon>Daucus</taxon>
        <taxon>Daucus sect. Daucus</taxon>
    </lineage>
</organism>
<dbReference type="PROSITE" id="PS51745">
    <property type="entry name" value="PB1"/>
    <property type="match status" value="1"/>
</dbReference>
<feature type="domain" description="AP2/ERF" evidence="7">
    <location>
        <begin position="32"/>
        <end position="87"/>
    </location>
</feature>
<dbReference type="SUPFAM" id="SSF54277">
    <property type="entry name" value="CAD &amp; PB1 domains"/>
    <property type="match status" value="1"/>
</dbReference>
<comment type="subcellular location">
    <subcellularLocation>
        <location evidence="1">Nucleus</location>
    </subcellularLocation>
</comment>
<dbReference type="SMART" id="SM00666">
    <property type="entry name" value="PB1"/>
    <property type="match status" value="1"/>
</dbReference>
<evidence type="ECO:0000313" key="9">
    <source>
        <dbReference type="EMBL" id="KZM83360.1"/>
    </source>
</evidence>
<dbReference type="PROSITE" id="PS51032">
    <property type="entry name" value="AP2_ERF"/>
    <property type="match status" value="1"/>
</dbReference>
<evidence type="ECO:0000256" key="3">
    <source>
        <dbReference type="ARBA" id="ARBA00023125"/>
    </source>
</evidence>
<evidence type="ECO:0000256" key="5">
    <source>
        <dbReference type="ARBA" id="ARBA00023242"/>
    </source>
</evidence>
<gene>
    <name evidence="9" type="ORF">DCAR_030929</name>
</gene>
<evidence type="ECO:0000256" key="4">
    <source>
        <dbReference type="ARBA" id="ARBA00023163"/>
    </source>
</evidence>
<dbReference type="CDD" id="cd00018">
    <property type="entry name" value="AP2"/>
    <property type="match status" value="1"/>
</dbReference>
<keyword evidence="3" id="KW-0238">DNA-binding</keyword>
<keyword evidence="4" id="KW-0804">Transcription</keyword>
<dbReference type="Gene3D" id="3.30.730.10">
    <property type="entry name" value="AP2/ERF domain"/>
    <property type="match status" value="1"/>
</dbReference>